<dbReference type="PANTHER" id="PTHR33327:SF3">
    <property type="entry name" value="RNA-DIRECTED DNA POLYMERASE"/>
    <property type="match status" value="1"/>
</dbReference>
<evidence type="ECO:0000313" key="4">
    <source>
        <dbReference type="Proteomes" id="UP001627154"/>
    </source>
</evidence>
<dbReference type="AlphaFoldDB" id="A0ABD2WFZ4"/>
<name>A0ABD2WFZ4_9HYME</name>
<proteinExistence type="predicted"/>
<sequence>MNSKGTGRGYSAKDSTRESSRLKGFPGPSFQESAALLENAKKRNSEKKTSEEESPYQSIDEDSDPGEKTIVDVATEDPATHTNDQNINKEPPAARMTQNKCDLPRFWRSAPKAWFVQAECLFAAKSVTEDNEKFNLLVGAFDQDTAVELMDVIDPPPSENKYKTLKEAIVHRTTDSTEKQLQD</sequence>
<feature type="region of interest" description="Disordered" evidence="1">
    <location>
        <begin position="1"/>
        <end position="98"/>
    </location>
</feature>
<feature type="compositionally biased region" description="Basic and acidic residues" evidence="1">
    <location>
        <begin position="39"/>
        <end position="51"/>
    </location>
</feature>
<evidence type="ECO:0000313" key="3">
    <source>
        <dbReference type="EMBL" id="KAL3391873.1"/>
    </source>
</evidence>
<evidence type="ECO:0000259" key="2">
    <source>
        <dbReference type="Pfam" id="PF23055"/>
    </source>
</evidence>
<comment type="caution">
    <text evidence="3">The sequence shown here is derived from an EMBL/GenBank/DDBJ whole genome shotgun (WGS) entry which is preliminary data.</text>
</comment>
<dbReference type="PANTHER" id="PTHR33327">
    <property type="entry name" value="ENDONUCLEASE"/>
    <property type="match status" value="1"/>
</dbReference>
<reference evidence="3 4" key="1">
    <citation type="journal article" date="2024" name="bioRxiv">
        <title>A reference genome for Trichogramma kaykai: A tiny desert-dwelling parasitoid wasp with competing sex-ratio distorters.</title>
        <authorList>
            <person name="Culotta J."/>
            <person name="Lindsey A.R."/>
        </authorList>
    </citation>
    <scope>NUCLEOTIDE SEQUENCE [LARGE SCALE GENOMIC DNA]</scope>
    <source>
        <strain evidence="3 4">KSX58</strain>
    </source>
</reference>
<protein>
    <recommendedName>
        <fullName evidence="2">DUF7041 domain-containing protein</fullName>
    </recommendedName>
</protein>
<dbReference type="EMBL" id="JBJJXI010000107">
    <property type="protein sequence ID" value="KAL3391873.1"/>
    <property type="molecule type" value="Genomic_DNA"/>
</dbReference>
<keyword evidence="4" id="KW-1185">Reference proteome</keyword>
<feature type="domain" description="DUF7041" evidence="2">
    <location>
        <begin position="103"/>
        <end position="182"/>
    </location>
</feature>
<organism evidence="3 4">
    <name type="scientific">Trichogramma kaykai</name>
    <dbReference type="NCBI Taxonomy" id="54128"/>
    <lineage>
        <taxon>Eukaryota</taxon>
        <taxon>Metazoa</taxon>
        <taxon>Ecdysozoa</taxon>
        <taxon>Arthropoda</taxon>
        <taxon>Hexapoda</taxon>
        <taxon>Insecta</taxon>
        <taxon>Pterygota</taxon>
        <taxon>Neoptera</taxon>
        <taxon>Endopterygota</taxon>
        <taxon>Hymenoptera</taxon>
        <taxon>Apocrita</taxon>
        <taxon>Proctotrupomorpha</taxon>
        <taxon>Chalcidoidea</taxon>
        <taxon>Trichogrammatidae</taxon>
        <taxon>Trichogramma</taxon>
    </lineage>
</organism>
<dbReference type="InterPro" id="IPR055469">
    <property type="entry name" value="DUF7041"/>
</dbReference>
<dbReference type="Pfam" id="PF23055">
    <property type="entry name" value="DUF7041"/>
    <property type="match status" value="1"/>
</dbReference>
<dbReference type="Proteomes" id="UP001627154">
    <property type="component" value="Unassembled WGS sequence"/>
</dbReference>
<evidence type="ECO:0000256" key="1">
    <source>
        <dbReference type="SAM" id="MobiDB-lite"/>
    </source>
</evidence>
<gene>
    <name evidence="3" type="ORF">TKK_013217</name>
</gene>
<accession>A0ABD2WFZ4</accession>